<organism evidence="1">
    <name type="scientific">Sesamum radiatum</name>
    <name type="common">Black benniseed</name>
    <dbReference type="NCBI Taxonomy" id="300843"/>
    <lineage>
        <taxon>Eukaryota</taxon>
        <taxon>Viridiplantae</taxon>
        <taxon>Streptophyta</taxon>
        <taxon>Embryophyta</taxon>
        <taxon>Tracheophyta</taxon>
        <taxon>Spermatophyta</taxon>
        <taxon>Magnoliopsida</taxon>
        <taxon>eudicotyledons</taxon>
        <taxon>Gunneridae</taxon>
        <taxon>Pentapetalae</taxon>
        <taxon>asterids</taxon>
        <taxon>lamiids</taxon>
        <taxon>Lamiales</taxon>
        <taxon>Pedaliaceae</taxon>
        <taxon>Sesamum</taxon>
    </lineage>
</organism>
<proteinExistence type="predicted"/>
<sequence length="99" mass="10201">MPPPPRGARRLRNINVAHASSLRIQASAVAQLYTRRHAMSPRLGATPRRLPSPGAGDVIAPLAETSNAVAPLYEGTTVASRAVGGRDGLVGGAGGRRKA</sequence>
<comment type="caution">
    <text evidence="1">The sequence shown here is derived from an EMBL/GenBank/DDBJ whole genome shotgun (WGS) entry which is preliminary data.</text>
</comment>
<accession>A0AAW2VQH0</accession>
<reference evidence="1" key="1">
    <citation type="submission" date="2020-06" db="EMBL/GenBank/DDBJ databases">
        <authorList>
            <person name="Li T."/>
            <person name="Hu X."/>
            <person name="Zhang T."/>
            <person name="Song X."/>
            <person name="Zhang H."/>
            <person name="Dai N."/>
            <person name="Sheng W."/>
            <person name="Hou X."/>
            <person name="Wei L."/>
        </authorList>
    </citation>
    <scope>NUCLEOTIDE SEQUENCE</scope>
    <source>
        <strain evidence="1">G02</strain>
        <tissue evidence="1">Leaf</tissue>
    </source>
</reference>
<protein>
    <submittedName>
        <fullName evidence="1">Uncharacterized protein</fullName>
    </submittedName>
</protein>
<dbReference type="AlphaFoldDB" id="A0AAW2VQH0"/>
<evidence type="ECO:0000313" key="1">
    <source>
        <dbReference type="EMBL" id="KAL0430696.1"/>
    </source>
</evidence>
<dbReference type="EMBL" id="JACGWJ010000003">
    <property type="protein sequence ID" value="KAL0430696.1"/>
    <property type="molecule type" value="Genomic_DNA"/>
</dbReference>
<gene>
    <name evidence="1" type="ORF">Sradi_0695600</name>
</gene>
<name>A0AAW2VQH0_SESRA</name>
<reference evidence="1" key="2">
    <citation type="journal article" date="2024" name="Plant">
        <title>Genomic evolution and insights into agronomic trait innovations of Sesamum species.</title>
        <authorList>
            <person name="Miao H."/>
            <person name="Wang L."/>
            <person name="Qu L."/>
            <person name="Liu H."/>
            <person name="Sun Y."/>
            <person name="Le M."/>
            <person name="Wang Q."/>
            <person name="Wei S."/>
            <person name="Zheng Y."/>
            <person name="Lin W."/>
            <person name="Duan Y."/>
            <person name="Cao H."/>
            <person name="Xiong S."/>
            <person name="Wang X."/>
            <person name="Wei L."/>
            <person name="Li C."/>
            <person name="Ma Q."/>
            <person name="Ju M."/>
            <person name="Zhao R."/>
            <person name="Li G."/>
            <person name="Mu C."/>
            <person name="Tian Q."/>
            <person name="Mei H."/>
            <person name="Zhang T."/>
            <person name="Gao T."/>
            <person name="Zhang H."/>
        </authorList>
    </citation>
    <scope>NUCLEOTIDE SEQUENCE</scope>
    <source>
        <strain evidence="1">G02</strain>
    </source>
</reference>